<dbReference type="OrthoDB" id="280742at2"/>
<proteinExistence type="predicted"/>
<feature type="transmembrane region" description="Helical" evidence="1">
    <location>
        <begin position="158"/>
        <end position="191"/>
    </location>
</feature>
<organism evidence="2 3">
    <name type="scientific">Thalassoglobus polymorphus</name>
    <dbReference type="NCBI Taxonomy" id="2527994"/>
    <lineage>
        <taxon>Bacteria</taxon>
        <taxon>Pseudomonadati</taxon>
        <taxon>Planctomycetota</taxon>
        <taxon>Planctomycetia</taxon>
        <taxon>Planctomycetales</taxon>
        <taxon>Planctomycetaceae</taxon>
        <taxon>Thalassoglobus</taxon>
    </lineage>
</organism>
<evidence type="ECO:0000313" key="3">
    <source>
        <dbReference type="Proteomes" id="UP000315724"/>
    </source>
</evidence>
<evidence type="ECO:0000313" key="2">
    <source>
        <dbReference type="EMBL" id="QDT33059.1"/>
    </source>
</evidence>
<evidence type="ECO:0000256" key="1">
    <source>
        <dbReference type="SAM" id="Phobius"/>
    </source>
</evidence>
<dbReference type="EMBL" id="CP036267">
    <property type="protein sequence ID" value="QDT33059.1"/>
    <property type="molecule type" value="Genomic_DNA"/>
</dbReference>
<dbReference type="KEGG" id="tpol:Mal48_23110"/>
<dbReference type="AlphaFoldDB" id="A0A517QN44"/>
<name>A0A517QN44_9PLAN</name>
<keyword evidence="1" id="KW-0812">Transmembrane</keyword>
<sequence>MPDEPADHEPPPSNGSAWEITKLICCGVVAISVLSCVVVAVIRSTGLTEVRVTAISEEEEPRDHNIPLFKKTDALPDYEIILILNQGGKVRLGAKPNRSAANGLTWKLSKPVSLAEISGLRLQDQDKLVSDAITEVQIESQSVTSGNYRFDFTTKRSFGIGLVSFFETPVGMAICGAFAIAVMLIICSAFLI</sequence>
<reference evidence="2 3" key="1">
    <citation type="submission" date="2019-02" db="EMBL/GenBank/DDBJ databases">
        <title>Deep-cultivation of Planctomycetes and their phenomic and genomic characterization uncovers novel biology.</title>
        <authorList>
            <person name="Wiegand S."/>
            <person name="Jogler M."/>
            <person name="Boedeker C."/>
            <person name="Pinto D."/>
            <person name="Vollmers J."/>
            <person name="Rivas-Marin E."/>
            <person name="Kohn T."/>
            <person name="Peeters S.H."/>
            <person name="Heuer A."/>
            <person name="Rast P."/>
            <person name="Oberbeckmann S."/>
            <person name="Bunk B."/>
            <person name="Jeske O."/>
            <person name="Meyerdierks A."/>
            <person name="Storesund J.E."/>
            <person name="Kallscheuer N."/>
            <person name="Luecker S."/>
            <person name="Lage O.M."/>
            <person name="Pohl T."/>
            <person name="Merkel B.J."/>
            <person name="Hornburger P."/>
            <person name="Mueller R.-W."/>
            <person name="Bruemmer F."/>
            <person name="Labrenz M."/>
            <person name="Spormann A.M."/>
            <person name="Op den Camp H."/>
            <person name="Overmann J."/>
            <person name="Amann R."/>
            <person name="Jetten M.S.M."/>
            <person name="Mascher T."/>
            <person name="Medema M.H."/>
            <person name="Devos D.P."/>
            <person name="Kaster A.-K."/>
            <person name="Ovreas L."/>
            <person name="Rohde M."/>
            <person name="Galperin M.Y."/>
            <person name="Jogler C."/>
        </authorList>
    </citation>
    <scope>NUCLEOTIDE SEQUENCE [LARGE SCALE GENOMIC DNA]</scope>
    <source>
        <strain evidence="2 3">Mal48</strain>
    </source>
</reference>
<protein>
    <submittedName>
        <fullName evidence="2">Uncharacterized protein</fullName>
    </submittedName>
</protein>
<feature type="transmembrane region" description="Helical" evidence="1">
    <location>
        <begin position="20"/>
        <end position="42"/>
    </location>
</feature>
<dbReference type="Proteomes" id="UP000315724">
    <property type="component" value="Chromosome"/>
</dbReference>
<dbReference type="RefSeq" id="WP_145198784.1">
    <property type="nucleotide sequence ID" value="NZ_CP036267.1"/>
</dbReference>
<keyword evidence="1" id="KW-1133">Transmembrane helix</keyword>
<keyword evidence="1" id="KW-0472">Membrane</keyword>
<accession>A0A517QN44</accession>
<keyword evidence="3" id="KW-1185">Reference proteome</keyword>
<gene>
    <name evidence="2" type="ORF">Mal48_23110</name>
</gene>